<keyword evidence="2" id="KW-1185">Reference proteome</keyword>
<dbReference type="PANTHER" id="PTHR10170:SF10">
    <property type="entry name" value="HUNTINGTIN"/>
    <property type="match status" value="1"/>
</dbReference>
<comment type="caution">
    <text evidence="1">The sequence shown here is derived from an EMBL/GenBank/DDBJ whole genome shotgun (WGS) entry which is preliminary data.</text>
</comment>
<dbReference type="InterPro" id="IPR048413">
    <property type="entry name" value="Htt_C-HEAT_rpt"/>
</dbReference>
<evidence type="ECO:0000313" key="2">
    <source>
        <dbReference type="Proteomes" id="UP000792457"/>
    </source>
</evidence>
<dbReference type="GO" id="GO:0005737">
    <property type="term" value="C:cytoplasm"/>
    <property type="evidence" value="ECO:0007669"/>
    <property type="project" value="TreeGrafter"/>
</dbReference>
<protein>
    <submittedName>
        <fullName evidence="1">Uncharacterized protein</fullName>
    </submittedName>
</protein>
<dbReference type="OrthoDB" id="10065698at2759"/>
<feature type="non-terminal residue" evidence="1">
    <location>
        <position position="362"/>
    </location>
</feature>
<gene>
    <name evidence="1" type="ORF">J437_LFUL009907</name>
</gene>
<sequence length="362" mass="40042">MLNKLGSQCYDMSPIDVEHGRSFNPATVRSITADKSWYLGQVKRRCCESKCSGQEVAQLLSKLEFDDIIAIMSCKDFNGSALQGWSNTNYCSTEESKSSEAGSPLYLASKITLLQSVHRLNELVPRPHQVFSPVGRIQSQKEERYSLRLGELFSDAEFWDALFQIIPSVTCYLHGLSRISAVLFMSDEKREEGTEEKTEKEKVSQDDKRELCKVPQESVEDLARFGILCLEAMHWLIIQEQGSCPQPKYIHFALDGASALLSCSAVSSWLAGDSTGNGTVLSATWVASGVSAVTRLIEYLLGGEQYILCPFTVLSSGLTSALEDNEKVAGAHSCIQVAALIHWIERNKLKPSTIPKFLATPL</sequence>
<proteinExistence type="predicted"/>
<reference evidence="1" key="2">
    <citation type="submission" date="2017-10" db="EMBL/GenBank/DDBJ databases">
        <title>Ladona fulva Genome sequencing and assembly.</title>
        <authorList>
            <person name="Murali S."/>
            <person name="Richards S."/>
            <person name="Bandaranaike D."/>
            <person name="Bellair M."/>
            <person name="Blankenburg K."/>
            <person name="Chao H."/>
            <person name="Dinh H."/>
            <person name="Doddapaneni H."/>
            <person name="Dugan-Rocha S."/>
            <person name="Elkadiri S."/>
            <person name="Gnanaolivu R."/>
            <person name="Hernandez B."/>
            <person name="Skinner E."/>
            <person name="Javaid M."/>
            <person name="Lee S."/>
            <person name="Li M."/>
            <person name="Ming W."/>
            <person name="Munidasa M."/>
            <person name="Muniz J."/>
            <person name="Nguyen L."/>
            <person name="Hughes D."/>
            <person name="Osuji N."/>
            <person name="Pu L.-L."/>
            <person name="Puazo M."/>
            <person name="Qu C."/>
            <person name="Quiroz J."/>
            <person name="Raj R."/>
            <person name="Weissenberger G."/>
            <person name="Xin Y."/>
            <person name="Zou X."/>
            <person name="Han Y."/>
            <person name="Worley K."/>
            <person name="Muzny D."/>
            <person name="Gibbs R."/>
        </authorList>
    </citation>
    <scope>NUCLEOTIDE SEQUENCE</scope>
    <source>
        <strain evidence="1">Sampled in the wild</strain>
    </source>
</reference>
<dbReference type="Pfam" id="PF20927">
    <property type="entry name" value="Htt_C-HEAT"/>
    <property type="match status" value="1"/>
</dbReference>
<dbReference type="Proteomes" id="UP000792457">
    <property type="component" value="Unassembled WGS sequence"/>
</dbReference>
<name>A0A8K0K118_LADFU</name>
<organism evidence="1 2">
    <name type="scientific">Ladona fulva</name>
    <name type="common">Scarce chaser dragonfly</name>
    <name type="synonym">Libellula fulva</name>
    <dbReference type="NCBI Taxonomy" id="123851"/>
    <lineage>
        <taxon>Eukaryota</taxon>
        <taxon>Metazoa</taxon>
        <taxon>Ecdysozoa</taxon>
        <taxon>Arthropoda</taxon>
        <taxon>Hexapoda</taxon>
        <taxon>Insecta</taxon>
        <taxon>Pterygota</taxon>
        <taxon>Palaeoptera</taxon>
        <taxon>Odonata</taxon>
        <taxon>Epiprocta</taxon>
        <taxon>Anisoptera</taxon>
        <taxon>Libelluloidea</taxon>
        <taxon>Libellulidae</taxon>
        <taxon>Ladona</taxon>
    </lineage>
</organism>
<evidence type="ECO:0000313" key="1">
    <source>
        <dbReference type="EMBL" id="KAG8226330.1"/>
    </source>
</evidence>
<dbReference type="AlphaFoldDB" id="A0A8K0K118"/>
<reference evidence="1" key="1">
    <citation type="submission" date="2013-04" db="EMBL/GenBank/DDBJ databases">
        <authorList>
            <person name="Qu J."/>
            <person name="Murali S.C."/>
            <person name="Bandaranaike D."/>
            <person name="Bellair M."/>
            <person name="Blankenburg K."/>
            <person name="Chao H."/>
            <person name="Dinh H."/>
            <person name="Doddapaneni H."/>
            <person name="Downs B."/>
            <person name="Dugan-Rocha S."/>
            <person name="Elkadiri S."/>
            <person name="Gnanaolivu R.D."/>
            <person name="Hernandez B."/>
            <person name="Javaid M."/>
            <person name="Jayaseelan J.C."/>
            <person name="Lee S."/>
            <person name="Li M."/>
            <person name="Ming W."/>
            <person name="Munidasa M."/>
            <person name="Muniz J."/>
            <person name="Nguyen L."/>
            <person name="Ongeri F."/>
            <person name="Osuji N."/>
            <person name="Pu L.-L."/>
            <person name="Puazo M."/>
            <person name="Qu C."/>
            <person name="Quiroz J."/>
            <person name="Raj R."/>
            <person name="Weissenberger G."/>
            <person name="Xin Y."/>
            <person name="Zou X."/>
            <person name="Han Y."/>
            <person name="Richards S."/>
            <person name="Worley K."/>
            <person name="Muzny D."/>
            <person name="Gibbs R."/>
        </authorList>
    </citation>
    <scope>NUCLEOTIDE SEQUENCE</scope>
    <source>
        <strain evidence="1">Sampled in the wild</strain>
    </source>
</reference>
<dbReference type="PANTHER" id="PTHR10170">
    <property type="entry name" value="HUNTINGTON DISEASE PROTEIN"/>
    <property type="match status" value="1"/>
</dbReference>
<dbReference type="EMBL" id="KZ308275">
    <property type="protein sequence ID" value="KAG8226330.1"/>
    <property type="molecule type" value="Genomic_DNA"/>
</dbReference>
<accession>A0A8K0K118</accession>
<dbReference type="InterPro" id="IPR028426">
    <property type="entry name" value="Huntingtin_fam"/>
</dbReference>